<proteinExistence type="predicted"/>
<comment type="caution">
    <text evidence="2">The sequence shown here is derived from an EMBL/GenBank/DDBJ whole genome shotgun (WGS) entry which is preliminary data.</text>
</comment>
<reference evidence="2 3" key="1">
    <citation type="submission" date="2024-01" db="EMBL/GenBank/DDBJ databases">
        <authorList>
            <person name="Waweru B."/>
        </authorList>
    </citation>
    <scope>NUCLEOTIDE SEQUENCE [LARGE SCALE GENOMIC DNA]</scope>
</reference>
<keyword evidence="1" id="KW-0472">Membrane</keyword>
<keyword evidence="1" id="KW-0812">Transmembrane</keyword>
<dbReference type="AlphaFoldDB" id="A0AAV1S3Q7"/>
<dbReference type="InterPro" id="IPR036249">
    <property type="entry name" value="Thioredoxin-like_sf"/>
</dbReference>
<dbReference type="EMBL" id="CAWUPB010001161">
    <property type="protein sequence ID" value="CAK7344469.1"/>
    <property type="molecule type" value="Genomic_DNA"/>
</dbReference>
<organism evidence="2 3">
    <name type="scientific">Dovyalis caffra</name>
    <dbReference type="NCBI Taxonomy" id="77055"/>
    <lineage>
        <taxon>Eukaryota</taxon>
        <taxon>Viridiplantae</taxon>
        <taxon>Streptophyta</taxon>
        <taxon>Embryophyta</taxon>
        <taxon>Tracheophyta</taxon>
        <taxon>Spermatophyta</taxon>
        <taxon>Magnoliopsida</taxon>
        <taxon>eudicotyledons</taxon>
        <taxon>Gunneridae</taxon>
        <taxon>Pentapetalae</taxon>
        <taxon>rosids</taxon>
        <taxon>fabids</taxon>
        <taxon>Malpighiales</taxon>
        <taxon>Salicaceae</taxon>
        <taxon>Flacourtieae</taxon>
        <taxon>Dovyalis</taxon>
    </lineage>
</organism>
<name>A0AAV1S3Q7_9ROSI</name>
<protein>
    <recommendedName>
        <fullName evidence="4">DnaJ homolog subfamily C member 16</fullName>
    </recommendedName>
</protein>
<dbReference type="PANTHER" id="PTHR44303:SF2">
    <property type="entry name" value="DNAJ HOMOLOG SUBFAMILY C MEMBER 16"/>
    <property type="match status" value="1"/>
</dbReference>
<keyword evidence="3" id="KW-1185">Reference proteome</keyword>
<accession>A0AAV1S3Q7</accession>
<evidence type="ECO:0008006" key="4">
    <source>
        <dbReference type="Google" id="ProtNLM"/>
    </source>
</evidence>
<evidence type="ECO:0000256" key="1">
    <source>
        <dbReference type="SAM" id="Phobius"/>
    </source>
</evidence>
<gene>
    <name evidence="2" type="ORF">DCAF_LOCUS17807</name>
</gene>
<evidence type="ECO:0000313" key="3">
    <source>
        <dbReference type="Proteomes" id="UP001314170"/>
    </source>
</evidence>
<dbReference type="SUPFAM" id="SSF52833">
    <property type="entry name" value="Thioredoxin-like"/>
    <property type="match status" value="1"/>
</dbReference>
<sequence>MASTIKAYGVPLFLFSLSVFYQLVVLPRCFPPSHYDVLEVKRHSSVEEVREAYEKFSSKWNSGAEIPSTTDFIKDSLIVAVVGGRREFCGLCLDDVVKGFTAQVVGKAWMVKVETRKKMVGIFEGEELGQDPLKTSLAVLVIFLYAVVRTIFKCEEEWKYGEKIKEIVIASFEKQFTEVFELFLEPSFSLEFQYTASDLILIINKMESVLIQYAYELLMNPLRKRDYDLFGIDEQAHIIDKINLQYAGETFSGIDLPLLDATTFDLGDHTFNEITSQDFATMFDGPKPWLVLVYSLGSNQCAQFFTLWKEIAALLDGVANVGIVELGELQLAMSLAERKPTGQFFYRNEQKAKEDAHCGMEGAVLRLLIASNLQIIGFLVVENLNLEFFPSPCYRHYNLCVNGLPSLVAFPSGCKTSDCLFRFEGDLSIDAVTDWFATTVLSLPRILYYSKESLASSLFFVASASLPSLKVGFCMVWPLVKVKVIFFTRTGERATPFVRQTAKSYWAYTSFAFVLWREEDFSVWWNTFEVESAPAIVFVKDPG</sequence>
<dbReference type="PANTHER" id="PTHR44303">
    <property type="entry name" value="DNAJ HOMOLOG SUBFAMILY C MEMBER 16"/>
    <property type="match status" value="1"/>
</dbReference>
<dbReference type="Proteomes" id="UP001314170">
    <property type="component" value="Unassembled WGS sequence"/>
</dbReference>
<keyword evidence="1" id="KW-1133">Transmembrane helix</keyword>
<evidence type="ECO:0000313" key="2">
    <source>
        <dbReference type="EMBL" id="CAK7344469.1"/>
    </source>
</evidence>
<dbReference type="InterPro" id="IPR052448">
    <property type="entry name" value="DnaJ_C16_autophagy_reg"/>
</dbReference>
<feature type="transmembrane region" description="Helical" evidence="1">
    <location>
        <begin position="7"/>
        <end position="26"/>
    </location>
</feature>